<dbReference type="STRING" id="1076551.HA48_20175"/>
<keyword evidence="9" id="KW-1185">Reference proteome</keyword>
<evidence type="ECO:0000256" key="3">
    <source>
        <dbReference type="ARBA" id="ARBA00022692"/>
    </source>
</evidence>
<dbReference type="InterPro" id="IPR011577">
    <property type="entry name" value="Cyt_b561_bac/Ni-Hgenase"/>
</dbReference>
<dbReference type="RefSeq" id="WP_128602968.1">
    <property type="nucleotide sequence ID" value="NZ_MLFS01000085.1"/>
</dbReference>
<name>A0A1X1CWB0_9GAMM</name>
<dbReference type="GO" id="GO:0005886">
    <property type="term" value="C:plasma membrane"/>
    <property type="evidence" value="ECO:0007669"/>
    <property type="project" value="UniProtKB-SubCell"/>
</dbReference>
<evidence type="ECO:0000313" key="8">
    <source>
        <dbReference type="EMBL" id="ORM68702.1"/>
    </source>
</evidence>
<dbReference type="AlphaFoldDB" id="A0A1X1CWB0"/>
<dbReference type="SUPFAM" id="SSF81342">
    <property type="entry name" value="Transmembrane di-heme cytochromes"/>
    <property type="match status" value="1"/>
</dbReference>
<comment type="caution">
    <text evidence="8">The sequence shown here is derived from an EMBL/GenBank/DDBJ whole genome shotgun (WGS) entry which is preliminary data.</text>
</comment>
<dbReference type="GO" id="GO:0009055">
    <property type="term" value="F:electron transfer activity"/>
    <property type="evidence" value="ECO:0007669"/>
    <property type="project" value="InterPro"/>
</dbReference>
<keyword evidence="2" id="KW-1003">Cell membrane</keyword>
<dbReference type="Pfam" id="PF01292">
    <property type="entry name" value="Ni_hydr_CYTB"/>
    <property type="match status" value="1"/>
</dbReference>
<evidence type="ECO:0000256" key="4">
    <source>
        <dbReference type="ARBA" id="ARBA00022989"/>
    </source>
</evidence>
<dbReference type="GO" id="GO:0022904">
    <property type="term" value="P:respiratory electron transport chain"/>
    <property type="evidence" value="ECO:0007669"/>
    <property type="project" value="InterPro"/>
</dbReference>
<evidence type="ECO:0000256" key="6">
    <source>
        <dbReference type="SAM" id="Phobius"/>
    </source>
</evidence>
<evidence type="ECO:0000256" key="5">
    <source>
        <dbReference type="ARBA" id="ARBA00023136"/>
    </source>
</evidence>
<keyword evidence="5 6" id="KW-0472">Membrane</keyword>
<accession>A0A1X1CWB0</accession>
<evidence type="ECO:0000256" key="1">
    <source>
        <dbReference type="ARBA" id="ARBA00004651"/>
    </source>
</evidence>
<feature type="transmembrane region" description="Helical" evidence="6">
    <location>
        <begin position="226"/>
        <end position="251"/>
    </location>
</feature>
<feature type="transmembrane region" description="Helical" evidence="6">
    <location>
        <begin position="20"/>
        <end position="37"/>
    </location>
</feature>
<dbReference type="GO" id="GO:0020037">
    <property type="term" value="F:heme binding"/>
    <property type="evidence" value="ECO:0007669"/>
    <property type="project" value="TreeGrafter"/>
</dbReference>
<feature type="transmembrane region" description="Helical" evidence="6">
    <location>
        <begin position="184"/>
        <end position="206"/>
    </location>
</feature>
<organism evidence="8 9">
    <name type="scientific">Pantoea wallisii</name>
    <dbReference type="NCBI Taxonomy" id="1076551"/>
    <lineage>
        <taxon>Bacteria</taxon>
        <taxon>Pseudomonadati</taxon>
        <taxon>Pseudomonadota</taxon>
        <taxon>Gammaproteobacteria</taxon>
        <taxon>Enterobacterales</taxon>
        <taxon>Erwiniaceae</taxon>
        <taxon>Pantoea</taxon>
    </lineage>
</organism>
<dbReference type="PANTHER" id="PTHR30485:SF1">
    <property type="entry name" value="CYTOCHROME YDHU-RELATED"/>
    <property type="match status" value="1"/>
</dbReference>
<evidence type="ECO:0000259" key="7">
    <source>
        <dbReference type="Pfam" id="PF01292"/>
    </source>
</evidence>
<evidence type="ECO:0000256" key="2">
    <source>
        <dbReference type="ARBA" id="ARBA00022475"/>
    </source>
</evidence>
<dbReference type="InterPro" id="IPR051542">
    <property type="entry name" value="Hydrogenase_cytochrome"/>
</dbReference>
<dbReference type="Gene3D" id="1.20.950.20">
    <property type="entry name" value="Transmembrane di-heme cytochromes, Chain C"/>
    <property type="match status" value="1"/>
</dbReference>
<dbReference type="EMBL" id="MLFS01000085">
    <property type="protein sequence ID" value="ORM68702.1"/>
    <property type="molecule type" value="Genomic_DNA"/>
</dbReference>
<dbReference type="InterPro" id="IPR016174">
    <property type="entry name" value="Di-haem_cyt_TM"/>
</dbReference>
<feature type="transmembrane region" description="Helical" evidence="6">
    <location>
        <begin position="113"/>
        <end position="131"/>
    </location>
</feature>
<proteinExistence type="predicted"/>
<dbReference type="PANTHER" id="PTHR30485">
    <property type="entry name" value="NI/FE-HYDROGENASE 1 B-TYPE CYTOCHROME SUBUNIT"/>
    <property type="match status" value="1"/>
</dbReference>
<evidence type="ECO:0000313" key="9">
    <source>
        <dbReference type="Proteomes" id="UP000193104"/>
    </source>
</evidence>
<keyword evidence="4 6" id="KW-1133">Transmembrane helix</keyword>
<dbReference type="Proteomes" id="UP000193104">
    <property type="component" value="Unassembled WGS sequence"/>
</dbReference>
<comment type="subcellular location">
    <subcellularLocation>
        <location evidence="1">Cell membrane</location>
        <topology evidence="1">Multi-pass membrane protein</topology>
    </subcellularLocation>
</comment>
<keyword evidence="3 6" id="KW-0812">Transmembrane</keyword>
<reference evidence="8 9" key="1">
    <citation type="journal article" date="2017" name="Antonie Van Leeuwenhoek">
        <title>Phylogenomic resolution of the bacterial genus Pantoea and its relationship with Erwinia and Tatumella.</title>
        <authorList>
            <person name="Palmer M."/>
            <person name="Steenkamp E.T."/>
            <person name="Coetzee M.P."/>
            <person name="Chan W.Y."/>
            <person name="van Zyl E."/>
            <person name="De Maayer P."/>
            <person name="Coutinho T.A."/>
            <person name="Blom J."/>
            <person name="Smits T.H."/>
            <person name="Duffy B."/>
            <person name="Venter S.N."/>
        </authorList>
    </citation>
    <scope>NUCLEOTIDE SEQUENCE [LARGE SCALE GENOMIC DNA]</scope>
    <source>
        <strain evidence="8 9">LMG 26277</strain>
    </source>
</reference>
<dbReference type="OrthoDB" id="197262at2"/>
<gene>
    <name evidence="8" type="ORF">HA48_20175</name>
</gene>
<sequence length="271" mass="30777">MQPHKTFIRRHSVVVRITHWVNVVCFAVLLMSGLQIFNAHPRLYVGIYGADHEQPVFAIGSRQQNQGYVQLGTVQLNTTGVLGVSLLEGSLTARAFPGWMTLPSWQDLGAGRHWHFLAAWLLVINGFIYLLHGVLRQHFQRDLLPDRQQLKLRHLWQEIVDHARLRFAKGDEARRYNALQKITYLLVIVVLLPLMLLTGLTLSPALDAAFPFLPDLFGGRPTARTLHFITATLLVLFVLVHVVMVLVSGLWNNLRSMITGQYAIEHEEDKS</sequence>
<feature type="domain" description="Cytochrome b561 bacterial/Ni-hydrogenase" evidence="7">
    <location>
        <begin position="10"/>
        <end position="260"/>
    </location>
</feature>
<protein>
    <recommendedName>
        <fullName evidence="7">Cytochrome b561 bacterial/Ni-hydrogenase domain-containing protein</fullName>
    </recommendedName>
</protein>